<dbReference type="Proteomes" id="UP000298327">
    <property type="component" value="Unassembled WGS sequence"/>
</dbReference>
<comment type="caution">
    <text evidence="1">The sequence shown here is derived from an EMBL/GenBank/DDBJ whole genome shotgun (WGS) entry which is preliminary data.</text>
</comment>
<dbReference type="AlphaFoldDB" id="A0A4Y9XWX7"/>
<accession>A0A4Y9XWX7</accession>
<evidence type="ECO:0000313" key="1">
    <source>
        <dbReference type="EMBL" id="TFY53943.1"/>
    </source>
</evidence>
<gene>
    <name evidence="1" type="ORF">EVG20_g9908</name>
</gene>
<evidence type="ECO:0000313" key="2">
    <source>
        <dbReference type="Proteomes" id="UP000298327"/>
    </source>
</evidence>
<protein>
    <submittedName>
        <fullName evidence="1">Uncharacterized protein</fullName>
    </submittedName>
</protein>
<dbReference type="OrthoDB" id="3266090at2759"/>
<reference evidence="1 2" key="1">
    <citation type="submission" date="2019-02" db="EMBL/GenBank/DDBJ databases">
        <title>Genome sequencing of the rare red list fungi Dentipellis fragilis.</title>
        <authorList>
            <person name="Buettner E."/>
            <person name="Kellner H."/>
        </authorList>
    </citation>
    <scope>NUCLEOTIDE SEQUENCE [LARGE SCALE GENOMIC DNA]</scope>
    <source>
        <strain evidence="1 2">DSM 105465</strain>
    </source>
</reference>
<dbReference type="EMBL" id="SEOQ01001085">
    <property type="protein sequence ID" value="TFY53943.1"/>
    <property type="molecule type" value="Genomic_DNA"/>
</dbReference>
<name>A0A4Y9XWX7_9AGAM</name>
<organism evidence="1 2">
    <name type="scientific">Dentipellis fragilis</name>
    <dbReference type="NCBI Taxonomy" id="205917"/>
    <lineage>
        <taxon>Eukaryota</taxon>
        <taxon>Fungi</taxon>
        <taxon>Dikarya</taxon>
        <taxon>Basidiomycota</taxon>
        <taxon>Agaricomycotina</taxon>
        <taxon>Agaricomycetes</taxon>
        <taxon>Russulales</taxon>
        <taxon>Hericiaceae</taxon>
        <taxon>Dentipellis</taxon>
    </lineage>
</organism>
<sequence length="331" mass="37344">MPKNPNLREYQLDSKGSRIPDIGTGFKLTDRCLEAFRECHIQRMKGREPMDDLPERLRVYPDDPPTRHPERVQYGIPVTIYQLHAYAVSKGLCLGSPFGTMSHRARFFVNLHKKVAADLQDVCDTTLHSAGILSVDYDCIVALHDNYTWFKDELEEDHEKQVVEILQRELKTTEKARCSTVSVIPFLSSAVALFPRMENHRHWTDRLHCLSTAHVISAVVCMSLSAPLDQQLTHCGHGVTAGCQPRDMCCELHIVQISPDKSTIICYRYAAAPSASGDYAGLKPRIVKLLIRNHSTPTLGVERMRLDICRRPINLLLCHPIRGSIIGHSAC</sequence>
<keyword evidence="2" id="KW-1185">Reference proteome</keyword>
<proteinExistence type="predicted"/>